<evidence type="ECO:0000256" key="3">
    <source>
        <dbReference type="ARBA" id="ARBA00022679"/>
    </source>
</evidence>
<accession>A0A1I5RGS7</accession>
<gene>
    <name evidence="5" type="ORF">SAMN04515674_10462</name>
</gene>
<comment type="similarity">
    <text evidence="1">Belongs to the glycosyltransferase 2 family.</text>
</comment>
<dbReference type="RefSeq" id="WP_092015212.1">
    <property type="nucleotide sequence ID" value="NZ_FOXH01000004.1"/>
</dbReference>
<dbReference type="Proteomes" id="UP000199306">
    <property type="component" value="Unassembled WGS sequence"/>
</dbReference>
<dbReference type="Pfam" id="PF13641">
    <property type="entry name" value="Glyco_tranf_2_3"/>
    <property type="match status" value="1"/>
</dbReference>
<organism evidence="5 6">
    <name type="scientific">Pseudarcicella hirudinis</name>
    <dbReference type="NCBI Taxonomy" id="1079859"/>
    <lineage>
        <taxon>Bacteria</taxon>
        <taxon>Pseudomonadati</taxon>
        <taxon>Bacteroidota</taxon>
        <taxon>Cytophagia</taxon>
        <taxon>Cytophagales</taxon>
        <taxon>Flectobacillaceae</taxon>
        <taxon>Pseudarcicella</taxon>
    </lineage>
</organism>
<dbReference type="EMBL" id="FOXH01000004">
    <property type="protein sequence ID" value="SFP57537.1"/>
    <property type="molecule type" value="Genomic_DNA"/>
</dbReference>
<dbReference type="CDD" id="cd06438">
    <property type="entry name" value="EpsO_like"/>
    <property type="match status" value="1"/>
</dbReference>
<dbReference type="PANTHER" id="PTHR43630:SF1">
    <property type="entry name" value="POLY-BETA-1,6-N-ACETYL-D-GLUCOSAMINE SYNTHASE"/>
    <property type="match status" value="1"/>
</dbReference>
<evidence type="ECO:0000313" key="6">
    <source>
        <dbReference type="Proteomes" id="UP000199306"/>
    </source>
</evidence>
<evidence type="ECO:0000313" key="5">
    <source>
        <dbReference type="EMBL" id="SFP57537.1"/>
    </source>
</evidence>
<dbReference type="STRING" id="1079859.SAMN04515674_10462"/>
<feature type="transmembrane region" description="Helical" evidence="4">
    <location>
        <begin position="12"/>
        <end position="29"/>
    </location>
</feature>
<dbReference type="OrthoDB" id="114108at2"/>
<evidence type="ECO:0000256" key="4">
    <source>
        <dbReference type="SAM" id="Phobius"/>
    </source>
</evidence>
<feature type="transmembrane region" description="Helical" evidence="4">
    <location>
        <begin position="354"/>
        <end position="372"/>
    </location>
</feature>
<proteinExistence type="inferred from homology"/>
<keyword evidence="4" id="KW-0472">Membrane</keyword>
<keyword evidence="4" id="KW-0812">Transmembrane</keyword>
<feature type="transmembrane region" description="Helical" evidence="4">
    <location>
        <begin position="41"/>
        <end position="64"/>
    </location>
</feature>
<keyword evidence="3 5" id="KW-0808">Transferase</keyword>
<name>A0A1I5RGS7_9BACT</name>
<reference evidence="5 6" key="1">
    <citation type="submission" date="2016-10" db="EMBL/GenBank/DDBJ databases">
        <authorList>
            <person name="de Groot N.N."/>
        </authorList>
    </citation>
    <scope>NUCLEOTIDE SEQUENCE [LARGE SCALE GENOMIC DNA]</scope>
    <source>
        <strain evidence="6">E92,LMG 26720,CCM 7988</strain>
    </source>
</reference>
<dbReference type="AlphaFoldDB" id="A0A1I5RGS7"/>
<keyword evidence="4" id="KW-1133">Transmembrane helix</keyword>
<keyword evidence="6" id="KW-1185">Reference proteome</keyword>
<evidence type="ECO:0000256" key="1">
    <source>
        <dbReference type="ARBA" id="ARBA00006739"/>
    </source>
</evidence>
<dbReference type="PANTHER" id="PTHR43630">
    <property type="entry name" value="POLY-BETA-1,6-N-ACETYL-D-GLUCOSAMINE SYNTHASE"/>
    <property type="match status" value="1"/>
</dbReference>
<dbReference type="Gene3D" id="3.90.550.10">
    <property type="entry name" value="Spore Coat Polysaccharide Biosynthesis Protein SpsA, Chain A"/>
    <property type="match status" value="1"/>
</dbReference>
<protein>
    <submittedName>
        <fullName evidence="5">Glycosyltransferase, catalytic subunit of cellulose synthase and poly-beta-1,6-N-acetylglucosamine synthase</fullName>
    </submittedName>
</protein>
<dbReference type="SUPFAM" id="SSF53448">
    <property type="entry name" value="Nucleotide-diphospho-sugar transferases"/>
    <property type="match status" value="1"/>
</dbReference>
<feature type="transmembrane region" description="Helical" evidence="4">
    <location>
        <begin position="378"/>
        <end position="398"/>
    </location>
</feature>
<evidence type="ECO:0000256" key="2">
    <source>
        <dbReference type="ARBA" id="ARBA00022676"/>
    </source>
</evidence>
<dbReference type="GO" id="GO:0016757">
    <property type="term" value="F:glycosyltransferase activity"/>
    <property type="evidence" value="ECO:0007669"/>
    <property type="project" value="UniProtKB-KW"/>
</dbReference>
<sequence>MTAPQNLTRKILGYFTAFIFLSLTILILYRSFQKYELWTILYIPQACILFMYIYVFFPAFLLVIGRSSIKKMFVSSLPAEDTIKNFFTILIPAHNEDRLLPALLDSIRNQTFDKKYFQVLVIADNCNDHTAAVARQYGMNCLERFTTQPSDKQQALEYGMQNFTFEENFNKGYVCIIDADCHLNPDFLREMNQQLINNPEIVAMQSYRFVKNMHDSSVTVLDAAAEALRNWAFCAPRKWIGASVFINGSGILFTKKIFEKLVSLPGSNHLAEDKEWKAYLSERNLKVDYCPCAQLAYEAVSSQKDFQKQRKRWVGSHMNMMYKYGWIVLKQSILNLNFTQFDFFCSLMQLPRSLLLISSLFFAVLDFLYSPASFFPHWAWVAMIGAMILYGFLGLYLIKARANEYMAIPHALSMVTGVFKTTFLSLIGKSTSQWKPTRVENEEH</sequence>
<keyword evidence="2" id="KW-0328">Glycosyltransferase</keyword>
<dbReference type="InterPro" id="IPR029044">
    <property type="entry name" value="Nucleotide-diphossugar_trans"/>
</dbReference>